<sequence length="66" mass="7265">MRLDGDADYKAASWKKAECWGYQGPARKAISGTRVQEQPNNQPVVGKMMAGWALFLSAQGATFIFN</sequence>
<gene>
    <name evidence="1" type="ORF">HDC03315</name>
</gene>
<reference evidence="1" key="1">
    <citation type="journal article" date="2003" name="Genome Biol.">
        <title>An integrated gene annotation and transcriptional profiling approach towards the full gene content of the Drosophila genome.</title>
        <authorList>
            <person name="Hild M."/>
            <person name="Beckmann B."/>
            <person name="Haas S.A."/>
            <person name="Koch B."/>
            <person name="Solovyev V."/>
            <person name="Busold C."/>
            <person name="Fellenberg K."/>
            <person name="Boutros M."/>
            <person name="Vingron M."/>
            <person name="Sauer F."/>
            <person name="Hoheisel J.D."/>
            <person name="Paro R."/>
        </authorList>
    </citation>
    <scope>NUCLEOTIDE SEQUENCE</scope>
</reference>
<proteinExistence type="predicted"/>
<evidence type="ECO:0000313" key="1">
    <source>
        <dbReference type="EMBL" id="DAA03762.1"/>
    </source>
</evidence>
<accession>Q6IH53</accession>
<name>Q6IH53_DROME</name>
<protein>
    <submittedName>
        <fullName evidence="1">HDC03315</fullName>
    </submittedName>
</protein>
<organism evidence="1">
    <name type="scientific">Drosophila melanogaster</name>
    <name type="common">Fruit fly</name>
    <dbReference type="NCBI Taxonomy" id="7227"/>
    <lineage>
        <taxon>Eukaryota</taxon>
        <taxon>Metazoa</taxon>
        <taxon>Ecdysozoa</taxon>
        <taxon>Arthropoda</taxon>
        <taxon>Hexapoda</taxon>
        <taxon>Insecta</taxon>
        <taxon>Pterygota</taxon>
        <taxon>Neoptera</taxon>
        <taxon>Endopterygota</taxon>
        <taxon>Diptera</taxon>
        <taxon>Brachycera</taxon>
        <taxon>Muscomorpha</taxon>
        <taxon>Ephydroidea</taxon>
        <taxon>Drosophilidae</taxon>
        <taxon>Drosophila</taxon>
        <taxon>Sophophora</taxon>
    </lineage>
</organism>
<dbReference type="EMBL" id="BK003563">
    <property type="protein sequence ID" value="DAA03762.1"/>
    <property type="molecule type" value="Genomic_DNA"/>
</dbReference>
<dbReference type="AlphaFoldDB" id="Q6IH53"/>